<evidence type="ECO:0000313" key="4">
    <source>
        <dbReference type="Proteomes" id="UP001362999"/>
    </source>
</evidence>
<sequence length="267" mass="28588">MLPPRAYTFIGLNGLRVLSVIAMLLVFSSNIVQLVHDVQAVNRFQEGKTAISAAAASNATAEDILHADYIIDSTVPNQPAGVFWAVVNRLLIIFQVIILLLSEFGWPSAFFNRFFPILGKDFGLGPLGIVQCLLGAAILSHHVDEFSLVAAFFLFSLGCVNIFAGLIFRASAKSKRSVTSWRDHAKNALPTHVAGVDIRPVASAAPSFVSSVFKGSDAEKQQAPAEAKIGYGFGVQGEKAAGLRGYLISKPIESLPRYAPSRSNSAA</sequence>
<evidence type="ECO:0000256" key="1">
    <source>
        <dbReference type="SAM" id="Phobius"/>
    </source>
</evidence>
<dbReference type="AlphaFoldDB" id="A0AAW0DW41"/>
<feature type="transmembrane region" description="Helical" evidence="1">
    <location>
        <begin position="7"/>
        <end position="27"/>
    </location>
</feature>
<feature type="domain" description="DUF7598" evidence="2">
    <location>
        <begin position="82"/>
        <end position="141"/>
    </location>
</feature>
<feature type="transmembrane region" description="Helical" evidence="1">
    <location>
        <begin position="82"/>
        <end position="101"/>
    </location>
</feature>
<gene>
    <name evidence="3" type="ORF">R3P38DRAFT_1353733</name>
</gene>
<dbReference type="Proteomes" id="UP001362999">
    <property type="component" value="Unassembled WGS sequence"/>
</dbReference>
<comment type="caution">
    <text evidence="3">The sequence shown here is derived from an EMBL/GenBank/DDBJ whole genome shotgun (WGS) entry which is preliminary data.</text>
</comment>
<keyword evidence="1" id="KW-1133">Transmembrane helix</keyword>
<dbReference type="EMBL" id="JAWWNJ010000005">
    <property type="protein sequence ID" value="KAK7055372.1"/>
    <property type="molecule type" value="Genomic_DNA"/>
</dbReference>
<feature type="transmembrane region" description="Helical" evidence="1">
    <location>
        <begin position="122"/>
        <end position="140"/>
    </location>
</feature>
<keyword evidence="1" id="KW-0812">Transmembrane</keyword>
<dbReference type="Pfam" id="PF24535">
    <property type="entry name" value="DUF7598"/>
    <property type="match status" value="1"/>
</dbReference>
<evidence type="ECO:0000313" key="3">
    <source>
        <dbReference type="EMBL" id="KAK7055372.1"/>
    </source>
</evidence>
<reference evidence="3 4" key="1">
    <citation type="journal article" date="2024" name="J Genomics">
        <title>Draft genome sequencing and assembly of Favolaschia claudopus CIRM-BRFM 2984 isolated from oak limbs.</title>
        <authorList>
            <person name="Navarro D."/>
            <person name="Drula E."/>
            <person name="Chaduli D."/>
            <person name="Cazenave R."/>
            <person name="Ahrendt S."/>
            <person name="Wang J."/>
            <person name="Lipzen A."/>
            <person name="Daum C."/>
            <person name="Barry K."/>
            <person name="Grigoriev I.V."/>
            <person name="Favel A."/>
            <person name="Rosso M.N."/>
            <person name="Martin F."/>
        </authorList>
    </citation>
    <scope>NUCLEOTIDE SEQUENCE [LARGE SCALE GENOMIC DNA]</scope>
    <source>
        <strain evidence="3 4">CIRM-BRFM 2984</strain>
    </source>
</reference>
<protein>
    <recommendedName>
        <fullName evidence="2">DUF7598 domain-containing protein</fullName>
    </recommendedName>
</protein>
<dbReference type="InterPro" id="IPR056019">
    <property type="entry name" value="DUF7598"/>
</dbReference>
<accession>A0AAW0DW41</accession>
<feature type="transmembrane region" description="Helical" evidence="1">
    <location>
        <begin position="146"/>
        <end position="168"/>
    </location>
</feature>
<name>A0AAW0DW41_9AGAR</name>
<keyword evidence="1" id="KW-0472">Membrane</keyword>
<keyword evidence="4" id="KW-1185">Reference proteome</keyword>
<evidence type="ECO:0000259" key="2">
    <source>
        <dbReference type="Pfam" id="PF24535"/>
    </source>
</evidence>
<proteinExistence type="predicted"/>
<organism evidence="3 4">
    <name type="scientific">Favolaschia claudopus</name>
    <dbReference type="NCBI Taxonomy" id="2862362"/>
    <lineage>
        <taxon>Eukaryota</taxon>
        <taxon>Fungi</taxon>
        <taxon>Dikarya</taxon>
        <taxon>Basidiomycota</taxon>
        <taxon>Agaricomycotina</taxon>
        <taxon>Agaricomycetes</taxon>
        <taxon>Agaricomycetidae</taxon>
        <taxon>Agaricales</taxon>
        <taxon>Marasmiineae</taxon>
        <taxon>Mycenaceae</taxon>
        <taxon>Favolaschia</taxon>
    </lineage>
</organism>